<evidence type="ECO:0000256" key="9">
    <source>
        <dbReference type="SAM" id="SignalP"/>
    </source>
</evidence>
<dbReference type="AlphaFoldDB" id="A0A1Q8CQT1"/>
<evidence type="ECO:0000259" key="10">
    <source>
        <dbReference type="Pfam" id="PF00082"/>
    </source>
</evidence>
<feature type="signal peptide" evidence="9">
    <location>
        <begin position="1"/>
        <end position="18"/>
    </location>
</feature>
<sequence length="1154" mass="122362">MLTLLAGSVFAASPPAAAAPPPPTADPVGRQVTLITGDVVTADLAITPASREHSVRYATMTRNGDQYVIPGDAEPLVASGQLDLELFNITGLLRQNYDDAHTDATPLLVEKTAGLRAERKLDPLGLASVRAPKKTQSWRQLTETGGKIWLNAKLSASLDVSVPQIGAPAAWQAGLTGEGVTVAVLDSGVDAEHPDLAGKVAVAKNFSDSPDTDDQHGHGTHVASTVASVDSTYRGVAPGAKLAIGKVLGDNGSGQLDDIIAGMRWAAADQRAKVVNMSLGGNFASDGTDPVSQAVNELSATYGTLFVVSAGNASTDGRMSGPAVADAALTVASTTKSDAVSEFSTRGPRPVDAAMKPEIAAPGSDIVAAEAHGTHVSHSGTSMASPHVAGAAAILAEQHPDWTGEQLKSALVSTAADIDAGEYEVGAGRVDIANAISSTLRVSPSVVSANLKWPNIEPQQNVVTYQNTGTDASTLSLELDLAGAPAGLATLSTNELTIAPGESASVTITTTPRSGQPGQYAGVLTATAADGRSTRTPVSVQDEGETYDLDISVLDRNGKPTTDYLLDVVEQDTVERRWPTSGGTVRLPRGRYSVWVAFTGDSGEEVVLAQPLVELTQDTAIEFDARQARRVSIAVDRPDVRSGLWETLLVVEKPGGVDRAGTIYLGEPRFTQRYVYSPPGVTSPAFHYHDTYRLEEPAVEMFTEATPRAEIGLNWGSSRPSYGTRREQVVDGGRGTPEDLSGVDTTEKMVLIRVGKEDDIDQRIANVAASGAASAAIVDASPGTGRGRGGFPVLVVHPAFVDRFQAVADNGGEVTWTSREPERERYELAFPSDGAIPTDVTRTVRTEDLATVRTRYYGQAENTILQVRASYVGTGEPVGLGGTTPVTPGRERVEHFTPGTWNLSVHNDHDGRGTRITMTAGSETQLSWERAAFSPGFNGRTYNPLVGNSPWAFRREDMMDITVPFFTDADGHASAPELEETSSGSTALYQDGKLLGSQQLAGRGTFWVGQRTHQYRLVADVTRDQPWWPLATKVSGEWTFRSGFQQGPFNRPLPLLSVRAEPPVDITNRAPSGQVAIPLTVSRQDGRATISTVALEYSTDDGETWRQAPVTRAGDRWQAQVDNPTDGFVSLRYRATDTDANTVAATVVRAYEIG</sequence>
<dbReference type="Gene3D" id="3.40.50.200">
    <property type="entry name" value="Peptidase S8/S53 domain"/>
    <property type="match status" value="1"/>
</dbReference>
<feature type="region of interest" description="Disordered" evidence="8">
    <location>
        <begin position="722"/>
        <end position="742"/>
    </location>
</feature>
<feature type="active site" description="Charge relay system" evidence="5 6">
    <location>
        <position position="218"/>
    </location>
</feature>
<keyword evidence="4 6" id="KW-0720">Serine protease</keyword>
<evidence type="ECO:0000313" key="11">
    <source>
        <dbReference type="EMBL" id="OLF16705.1"/>
    </source>
</evidence>
<keyword evidence="12" id="KW-1185">Reference proteome</keyword>
<dbReference type="InterPro" id="IPR013783">
    <property type="entry name" value="Ig-like_fold"/>
</dbReference>
<reference evidence="11 12" key="1">
    <citation type="submission" date="2016-12" db="EMBL/GenBank/DDBJ databases">
        <title>The draft genome sequence of Actinophytocola sp. 11-183.</title>
        <authorList>
            <person name="Wang W."/>
            <person name="Yuan L."/>
        </authorList>
    </citation>
    <scope>NUCLEOTIDE SEQUENCE [LARGE SCALE GENOMIC DNA]</scope>
    <source>
        <strain evidence="11 12">11-183</strain>
    </source>
</reference>
<dbReference type="Proteomes" id="UP000185596">
    <property type="component" value="Unassembled WGS sequence"/>
</dbReference>
<evidence type="ECO:0000256" key="3">
    <source>
        <dbReference type="ARBA" id="ARBA00022801"/>
    </source>
</evidence>
<proteinExistence type="inferred from homology"/>
<dbReference type="Gene3D" id="3.50.30.30">
    <property type="match status" value="1"/>
</dbReference>
<feature type="active site" description="Charge relay system" evidence="5 6">
    <location>
        <position position="186"/>
    </location>
</feature>
<accession>A0A1Q8CQT1</accession>
<dbReference type="Pfam" id="PF00082">
    <property type="entry name" value="Peptidase_S8"/>
    <property type="match status" value="1"/>
</dbReference>
<dbReference type="GO" id="GO:0004252">
    <property type="term" value="F:serine-type endopeptidase activity"/>
    <property type="evidence" value="ECO:0007669"/>
    <property type="project" value="UniProtKB-UniRule"/>
</dbReference>
<evidence type="ECO:0000256" key="5">
    <source>
        <dbReference type="PIRSR" id="PIRSR615500-1"/>
    </source>
</evidence>
<feature type="chain" id="PRO_5013090445" description="Peptidase S8/S53 domain-containing protein" evidence="9">
    <location>
        <begin position="19"/>
        <end position="1154"/>
    </location>
</feature>
<dbReference type="InterPro" id="IPR022398">
    <property type="entry name" value="Peptidase_S8_His-AS"/>
</dbReference>
<dbReference type="PRINTS" id="PR00723">
    <property type="entry name" value="SUBTILISIN"/>
</dbReference>
<evidence type="ECO:0000256" key="7">
    <source>
        <dbReference type="RuleBase" id="RU003355"/>
    </source>
</evidence>
<dbReference type="InterPro" id="IPR050131">
    <property type="entry name" value="Peptidase_S8_subtilisin-like"/>
</dbReference>
<comment type="similarity">
    <text evidence="1 6 7">Belongs to the peptidase S8 family.</text>
</comment>
<dbReference type="PANTHER" id="PTHR43806">
    <property type="entry name" value="PEPTIDASE S8"/>
    <property type="match status" value="1"/>
</dbReference>
<keyword evidence="2 6" id="KW-0645">Protease</keyword>
<dbReference type="InterPro" id="IPR023828">
    <property type="entry name" value="Peptidase_S8_Ser-AS"/>
</dbReference>
<name>A0A1Q8CQT1_9PSEU</name>
<evidence type="ECO:0000256" key="1">
    <source>
        <dbReference type="ARBA" id="ARBA00011073"/>
    </source>
</evidence>
<dbReference type="EMBL" id="MSIE01000026">
    <property type="protein sequence ID" value="OLF16705.1"/>
    <property type="molecule type" value="Genomic_DNA"/>
</dbReference>
<dbReference type="PROSITE" id="PS00136">
    <property type="entry name" value="SUBTILASE_ASP"/>
    <property type="match status" value="1"/>
</dbReference>
<dbReference type="PROSITE" id="PS00137">
    <property type="entry name" value="SUBTILASE_HIS"/>
    <property type="match status" value="1"/>
</dbReference>
<dbReference type="PANTHER" id="PTHR43806:SF11">
    <property type="entry name" value="CEREVISIN-RELATED"/>
    <property type="match status" value="1"/>
</dbReference>
<evidence type="ECO:0000256" key="6">
    <source>
        <dbReference type="PROSITE-ProRule" id="PRU01240"/>
    </source>
</evidence>
<feature type="active site" description="Charge relay system" evidence="5 6">
    <location>
        <position position="382"/>
    </location>
</feature>
<dbReference type="STRING" id="1912961.BU204_15350"/>
<feature type="domain" description="Peptidase S8/S53" evidence="10">
    <location>
        <begin position="177"/>
        <end position="420"/>
    </location>
</feature>
<evidence type="ECO:0000256" key="4">
    <source>
        <dbReference type="ARBA" id="ARBA00022825"/>
    </source>
</evidence>
<keyword evidence="9" id="KW-0732">Signal</keyword>
<dbReference type="PROSITE" id="PS51892">
    <property type="entry name" value="SUBTILASE"/>
    <property type="match status" value="1"/>
</dbReference>
<dbReference type="GO" id="GO:0005975">
    <property type="term" value="P:carbohydrate metabolic process"/>
    <property type="evidence" value="ECO:0007669"/>
    <property type="project" value="UniProtKB-ARBA"/>
</dbReference>
<dbReference type="Gene3D" id="2.60.40.10">
    <property type="entry name" value="Immunoglobulins"/>
    <property type="match status" value="1"/>
</dbReference>
<dbReference type="InterPro" id="IPR023827">
    <property type="entry name" value="Peptidase_S8_Asp-AS"/>
</dbReference>
<evidence type="ECO:0000256" key="2">
    <source>
        <dbReference type="ARBA" id="ARBA00022670"/>
    </source>
</evidence>
<evidence type="ECO:0000313" key="12">
    <source>
        <dbReference type="Proteomes" id="UP000185596"/>
    </source>
</evidence>
<dbReference type="PROSITE" id="PS00138">
    <property type="entry name" value="SUBTILASE_SER"/>
    <property type="match status" value="1"/>
</dbReference>
<dbReference type="InterPro" id="IPR000209">
    <property type="entry name" value="Peptidase_S8/S53_dom"/>
</dbReference>
<protein>
    <recommendedName>
        <fullName evidence="10">Peptidase S8/S53 domain-containing protein</fullName>
    </recommendedName>
</protein>
<dbReference type="GO" id="GO:0006508">
    <property type="term" value="P:proteolysis"/>
    <property type="evidence" value="ECO:0007669"/>
    <property type="project" value="UniProtKB-KW"/>
</dbReference>
<dbReference type="SUPFAM" id="SSF52743">
    <property type="entry name" value="Subtilisin-like"/>
    <property type="match status" value="1"/>
</dbReference>
<keyword evidence="3 6" id="KW-0378">Hydrolase</keyword>
<dbReference type="InterPro" id="IPR036852">
    <property type="entry name" value="Peptidase_S8/S53_dom_sf"/>
</dbReference>
<evidence type="ECO:0000256" key="8">
    <source>
        <dbReference type="SAM" id="MobiDB-lite"/>
    </source>
</evidence>
<comment type="caution">
    <text evidence="11">The sequence shown here is derived from an EMBL/GenBank/DDBJ whole genome shotgun (WGS) entry which is preliminary data.</text>
</comment>
<gene>
    <name evidence="11" type="ORF">BU204_15350</name>
</gene>
<organism evidence="11 12">
    <name type="scientific">Actinophytocola xanthii</name>
    <dbReference type="NCBI Taxonomy" id="1912961"/>
    <lineage>
        <taxon>Bacteria</taxon>
        <taxon>Bacillati</taxon>
        <taxon>Actinomycetota</taxon>
        <taxon>Actinomycetes</taxon>
        <taxon>Pseudonocardiales</taxon>
        <taxon>Pseudonocardiaceae</taxon>
    </lineage>
</organism>
<dbReference type="InterPro" id="IPR015500">
    <property type="entry name" value="Peptidase_S8_subtilisin-rel"/>
</dbReference>